<keyword evidence="1" id="KW-0175">Coiled coil</keyword>
<dbReference type="EMBL" id="JAAIVB010000078">
    <property type="protein sequence ID" value="NEX64211.1"/>
    <property type="molecule type" value="Genomic_DNA"/>
</dbReference>
<sequence length="316" mass="34502">MAGEFGFINVDFTNLNFDFGGLSSIYDNLYKVGKHAVTEADLAEFERQKNASTTSEELVAAYNFIDDKAKLDRPVDSLDATQVFSEADLANVDTQLTLAVPDGSITTDNAKYFLYDYNKTSLNPHEVLAKDKNGTIYHTDLETAKEHNWKVQVNGGTNQWAYYTGQDADYNKSLVTNNKWNRVHTIGGSFAGSWELGLCMALLHLNTNANQMLAGSNQTLKFIQALSTKATDDAKKAREDLDAAIAKSDATAKQKAQDALDNARDELSRLSALSSKAQGEAGQIASGGNSMVESATSVSSNFFKKVENLVQTAFRS</sequence>
<evidence type="ECO:0000313" key="2">
    <source>
        <dbReference type="EMBL" id="NEX64211.1"/>
    </source>
</evidence>
<dbReference type="AlphaFoldDB" id="A0A6B3SUE7"/>
<feature type="coiled-coil region" evidence="1">
    <location>
        <begin position="253"/>
        <end position="280"/>
    </location>
</feature>
<comment type="caution">
    <text evidence="2">The sequence shown here is derived from an EMBL/GenBank/DDBJ whole genome shotgun (WGS) entry which is preliminary data.</text>
</comment>
<keyword evidence="3" id="KW-1185">Reference proteome</keyword>
<gene>
    <name evidence="2" type="ORF">G3574_24275</name>
</gene>
<evidence type="ECO:0000313" key="3">
    <source>
        <dbReference type="Proteomes" id="UP000482155"/>
    </source>
</evidence>
<name>A0A6B3SUE7_9BURK</name>
<dbReference type="Proteomes" id="UP000482155">
    <property type="component" value="Unassembled WGS sequence"/>
</dbReference>
<protein>
    <submittedName>
        <fullName evidence="2">Uncharacterized protein</fullName>
    </submittedName>
</protein>
<proteinExistence type="predicted"/>
<dbReference type="RefSeq" id="WP_163968119.1">
    <property type="nucleotide sequence ID" value="NZ_JAAIVB010000078.1"/>
</dbReference>
<evidence type="ECO:0000256" key="1">
    <source>
        <dbReference type="SAM" id="Coils"/>
    </source>
</evidence>
<organism evidence="2 3">
    <name type="scientific">Noviherbaspirillum galbum</name>
    <dbReference type="NCBI Taxonomy" id="2709383"/>
    <lineage>
        <taxon>Bacteria</taxon>
        <taxon>Pseudomonadati</taxon>
        <taxon>Pseudomonadota</taxon>
        <taxon>Betaproteobacteria</taxon>
        <taxon>Burkholderiales</taxon>
        <taxon>Oxalobacteraceae</taxon>
        <taxon>Noviherbaspirillum</taxon>
    </lineage>
</organism>
<reference evidence="2 3" key="1">
    <citation type="submission" date="2020-02" db="EMBL/GenBank/DDBJ databases">
        <authorList>
            <person name="Kim M.K."/>
        </authorList>
    </citation>
    <scope>NUCLEOTIDE SEQUENCE [LARGE SCALE GENOMIC DNA]</scope>
    <source>
        <strain evidence="2 3">17J57-3</strain>
    </source>
</reference>
<accession>A0A6B3SUE7</accession>